<gene>
    <name evidence="2" type="ORF">BB560_000369</name>
</gene>
<dbReference type="STRING" id="133381.A0A2T9ZKJ6"/>
<dbReference type="PANTHER" id="PTHR31859:SF1">
    <property type="entry name" value="TETRATRICOPEPTIDE REPEAT PROTEIN 39C"/>
    <property type="match status" value="1"/>
</dbReference>
<dbReference type="GO" id="GO:0005829">
    <property type="term" value="C:cytosol"/>
    <property type="evidence" value="ECO:0007669"/>
    <property type="project" value="TreeGrafter"/>
</dbReference>
<comment type="caution">
    <text evidence="2">The sequence shown here is derived from an EMBL/GenBank/DDBJ whole genome shotgun (WGS) entry which is preliminary data.</text>
</comment>
<dbReference type="GO" id="GO:0005741">
    <property type="term" value="C:mitochondrial outer membrane"/>
    <property type="evidence" value="ECO:0007669"/>
    <property type="project" value="TreeGrafter"/>
</dbReference>
<evidence type="ECO:0000313" key="3">
    <source>
        <dbReference type="Proteomes" id="UP000245609"/>
    </source>
</evidence>
<dbReference type="InterPro" id="IPR019412">
    <property type="entry name" value="IML2/TPR_39"/>
</dbReference>
<dbReference type="OrthoDB" id="43460at2759"/>
<dbReference type="EMBL" id="MBFS01000038">
    <property type="protein sequence ID" value="PVV05114.1"/>
    <property type="molecule type" value="Genomic_DNA"/>
</dbReference>
<feature type="region of interest" description="Disordered" evidence="1">
    <location>
        <begin position="1038"/>
        <end position="1059"/>
    </location>
</feature>
<feature type="region of interest" description="Disordered" evidence="1">
    <location>
        <begin position="163"/>
        <end position="217"/>
    </location>
</feature>
<dbReference type="GO" id="GO:0005634">
    <property type="term" value="C:nucleus"/>
    <property type="evidence" value="ECO:0007669"/>
    <property type="project" value="TreeGrafter"/>
</dbReference>
<reference evidence="2 3" key="1">
    <citation type="journal article" date="2018" name="MBio">
        <title>Comparative Genomics Reveals the Core Gene Toolbox for the Fungus-Insect Symbiosis.</title>
        <authorList>
            <person name="Wang Y."/>
            <person name="Stata M."/>
            <person name="Wang W."/>
            <person name="Stajich J.E."/>
            <person name="White M.M."/>
            <person name="Moncalvo J.M."/>
        </authorList>
    </citation>
    <scope>NUCLEOTIDE SEQUENCE [LARGE SCALE GENOMIC DNA]</scope>
    <source>
        <strain evidence="2 3">SC-DP-2</strain>
    </source>
</reference>
<evidence type="ECO:0000313" key="2">
    <source>
        <dbReference type="EMBL" id="PVV05114.1"/>
    </source>
</evidence>
<organism evidence="2 3">
    <name type="scientific">Smittium megazygosporum</name>
    <dbReference type="NCBI Taxonomy" id="133381"/>
    <lineage>
        <taxon>Eukaryota</taxon>
        <taxon>Fungi</taxon>
        <taxon>Fungi incertae sedis</taxon>
        <taxon>Zoopagomycota</taxon>
        <taxon>Kickxellomycotina</taxon>
        <taxon>Harpellomycetes</taxon>
        <taxon>Harpellales</taxon>
        <taxon>Legeriomycetaceae</taxon>
        <taxon>Smittium</taxon>
    </lineage>
</organism>
<name>A0A2T9ZKJ6_9FUNG</name>
<feature type="compositionally biased region" description="Polar residues" evidence="1">
    <location>
        <begin position="54"/>
        <end position="74"/>
    </location>
</feature>
<feature type="compositionally biased region" description="Low complexity" evidence="1">
    <location>
        <begin position="200"/>
        <end position="215"/>
    </location>
</feature>
<feature type="region of interest" description="Disordered" evidence="1">
    <location>
        <begin position="32"/>
        <end position="74"/>
    </location>
</feature>
<dbReference type="Pfam" id="PF10300">
    <property type="entry name" value="Iml2-TPR_39"/>
    <property type="match status" value="2"/>
</dbReference>
<keyword evidence="3" id="KW-1185">Reference proteome</keyword>
<evidence type="ECO:0000256" key="1">
    <source>
        <dbReference type="SAM" id="MobiDB-lite"/>
    </source>
</evidence>
<sequence length="1171" mass="133174">MSDKNLQNFKQKNLGSSNVFSFVEKRLSKIKTAVKKKHTSIKSKDTTYEEDSIDNQTKNLPPVPSQVSLTLSSSATEDFGSRSSLASRGLTKSRGTNKSFEIYSTRSAADSKVSFHLIRESRTFSSKLIKPRSTYSSAKNLNDMNYVPQYTLKDMIQSPISKRTYVSKKPAKATQPETNLKKEVSSEKIQNINPNKRENSQNSQNSQNLSSKISQVNSVTKNEDYLLNETSCGDNKENHTPSTPDTVSFPRAFEPEGRVGSLNQVLSKPKFEKMRAATDNLSSIHSKHIDPDTTFYYNAKSATLAVFMFLNAEYAEAEETLSEGMKNKILHCSECYSTIQLIKAAISFDRTVLEIGFESCNETIQIATDMKKEAKRIEAANDSVQGKPAHLFSWIKSSVSNVASLSPFANSEETFSKMDLRSPMSMQIDLIIAEGYLLRSFANVILKGGLMAFLQDGWNIKNTYFTYKSFSGYLHWREKLNEKSDSGSFKKLDPDFTSGVYLGVGIFNIVLSMMPKRLLKIFEFVGFVANKKRGLEALEKSSLLDFDKIPNSKNALMQILGDSEEYSDTDSIQSFQTASENFNIEENLSSSKENGPTNLDHPIKKKSYSETDISEINLSKSNMKAELSTLVIIFYHTVMCPEGGFRDFDLDFAERLINYKLADFPNSMLLVYLYGKLLEHRRELRKAIHCHNRIIQQNAHLNNIWHKFSHIGIWEKGVCEMALGNWMIAYQSFELLLHDNDWSKAVFSYCAAICLYERYLVSNNDELLEKVKSYLIELPSLKKKIAGKSLAIEKFVLRKGRKFFSQGCFLMRPGLEFLLVLNFFQKIGDNRLSQILLELDFELNYNLNREFTKERKNTYSPNIEHKEIYDQKRSFSFGVNEIPSEVLVSCWLSYSPDSSTTQSPDEASNSEYRRTEFEKYRHQNYEDDLALILLLRSLTYNLLAFPVCSKSSFSAKERLEFAKLSRVSVVRLLRLGHKITLDSMYLAYGRLVLGTNYYMLGKHKIAEQQLKTILNDSVFIKPPEMFTSNSKEIVESGANTNSISKGGTDDNGDFSSTKKSTAGCIRDISLTDNSGWWEKPFIDKPVYNYLKMQITKPDDDGPGFPSNSNKYKTKYGVTSNDLSLQEDELDDFEISDIDGFFGWKKAKHPNNYSMKQAIETYAHNTCVMLGV</sequence>
<dbReference type="PANTHER" id="PTHR31859">
    <property type="entry name" value="TETRATRICOPEPTIDE REPEAT PROTEIN 39 FAMILY MEMBER"/>
    <property type="match status" value="1"/>
</dbReference>
<feature type="compositionally biased region" description="Basic residues" evidence="1">
    <location>
        <begin position="32"/>
        <end position="41"/>
    </location>
</feature>
<dbReference type="AlphaFoldDB" id="A0A2T9ZKJ6"/>
<dbReference type="Proteomes" id="UP000245609">
    <property type="component" value="Unassembled WGS sequence"/>
</dbReference>
<protein>
    <submittedName>
        <fullName evidence="2">Uncharacterized protein</fullName>
    </submittedName>
</protein>
<accession>A0A2T9ZKJ6</accession>
<proteinExistence type="predicted"/>